<dbReference type="EMBL" id="CM029041">
    <property type="protein sequence ID" value="KAG2623568.1"/>
    <property type="molecule type" value="Genomic_DNA"/>
</dbReference>
<name>A0A8T0UN16_PANVG</name>
<feature type="region of interest" description="Disordered" evidence="1">
    <location>
        <begin position="20"/>
        <end position="42"/>
    </location>
</feature>
<evidence type="ECO:0000256" key="1">
    <source>
        <dbReference type="SAM" id="MobiDB-lite"/>
    </source>
</evidence>
<dbReference type="AlphaFoldDB" id="A0A8T0UN16"/>
<dbReference type="Proteomes" id="UP000823388">
    <property type="component" value="Chromosome 3K"/>
</dbReference>
<evidence type="ECO:0000313" key="2">
    <source>
        <dbReference type="EMBL" id="KAG2623568.1"/>
    </source>
</evidence>
<comment type="caution">
    <text evidence="2">The sequence shown here is derived from an EMBL/GenBank/DDBJ whole genome shotgun (WGS) entry which is preliminary data.</text>
</comment>
<gene>
    <name evidence="2" type="ORF">PVAP13_3KG068500</name>
</gene>
<protein>
    <submittedName>
        <fullName evidence="2">Uncharacterized protein</fullName>
    </submittedName>
</protein>
<evidence type="ECO:0000313" key="3">
    <source>
        <dbReference type="Proteomes" id="UP000823388"/>
    </source>
</evidence>
<reference evidence="2" key="1">
    <citation type="submission" date="2020-05" db="EMBL/GenBank/DDBJ databases">
        <title>WGS assembly of Panicum virgatum.</title>
        <authorList>
            <person name="Lovell J.T."/>
            <person name="Jenkins J."/>
            <person name="Shu S."/>
            <person name="Juenger T.E."/>
            <person name="Schmutz J."/>
        </authorList>
    </citation>
    <scope>NUCLEOTIDE SEQUENCE</scope>
    <source>
        <strain evidence="2">AP13</strain>
    </source>
</reference>
<proteinExistence type="predicted"/>
<accession>A0A8T0UN16</accession>
<organism evidence="2 3">
    <name type="scientific">Panicum virgatum</name>
    <name type="common">Blackwell switchgrass</name>
    <dbReference type="NCBI Taxonomy" id="38727"/>
    <lineage>
        <taxon>Eukaryota</taxon>
        <taxon>Viridiplantae</taxon>
        <taxon>Streptophyta</taxon>
        <taxon>Embryophyta</taxon>
        <taxon>Tracheophyta</taxon>
        <taxon>Spermatophyta</taxon>
        <taxon>Magnoliopsida</taxon>
        <taxon>Liliopsida</taxon>
        <taxon>Poales</taxon>
        <taxon>Poaceae</taxon>
        <taxon>PACMAD clade</taxon>
        <taxon>Panicoideae</taxon>
        <taxon>Panicodae</taxon>
        <taxon>Paniceae</taxon>
        <taxon>Panicinae</taxon>
        <taxon>Panicum</taxon>
        <taxon>Panicum sect. Hiantes</taxon>
    </lineage>
</organism>
<keyword evidence="3" id="KW-1185">Reference proteome</keyword>
<sequence length="80" mass="9110">MPPQFRWQQKLESYRCSSSVHTTKPFDDSETDGLRGSGACGKEHPITTPAMSRFLYAYVCVHVTCPHGCKRSEREMCINK</sequence>